<dbReference type="Proteomes" id="UP000471648">
    <property type="component" value="Unassembled WGS sequence"/>
</dbReference>
<name>A0A6N9VGX1_STRMI</name>
<dbReference type="SUPFAM" id="SSF53927">
    <property type="entry name" value="Cytidine deaminase-like"/>
    <property type="match status" value="1"/>
</dbReference>
<dbReference type="Gene3D" id="3.40.140.10">
    <property type="entry name" value="Cytidine Deaminase, domain 2"/>
    <property type="match status" value="1"/>
</dbReference>
<accession>A0A6N9VGX1</accession>
<proteinExistence type="predicted"/>
<dbReference type="AlphaFoldDB" id="A0A6N9VGX1"/>
<comment type="caution">
    <text evidence="1">The sequence shown here is derived from an EMBL/GenBank/DDBJ whole genome shotgun (WGS) entry which is preliminary data.</text>
</comment>
<feature type="non-terminal residue" evidence="1">
    <location>
        <position position="1"/>
    </location>
</feature>
<evidence type="ECO:0000313" key="2">
    <source>
        <dbReference type="Proteomes" id="UP000471648"/>
    </source>
</evidence>
<protein>
    <submittedName>
        <fullName evidence="1">Cytidine deaminase</fullName>
    </submittedName>
</protein>
<dbReference type="GO" id="GO:0003824">
    <property type="term" value="F:catalytic activity"/>
    <property type="evidence" value="ECO:0007669"/>
    <property type="project" value="InterPro"/>
</dbReference>
<evidence type="ECO:0000313" key="1">
    <source>
        <dbReference type="EMBL" id="NEB72120.1"/>
    </source>
</evidence>
<dbReference type="EMBL" id="JAAGME010001465">
    <property type="protein sequence ID" value="NEB72120.1"/>
    <property type="molecule type" value="Genomic_DNA"/>
</dbReference>
<sequence length="58" mass="5906">DGAGNALVPCGRCRQLLYEAGGPQLLLRTPEGVRTLDAMLPQAFGAGHLTAQDAAGDA</sequence>
<reference evidence="1 2" key="1">
    <citation type="submission" date="2020-01" db="EMBL/GenBank/DDBJ databases">
        <title>Insect and environment-associated Actinomycetes.</title>
        <authorList>
            <person name="Currrie C."/>
            <person name="Chevrette M."/>
            <person name="Carlson C."/>
            <person name="Stubbendieck R."/>
            <person name="Wendt-Pienkowski E."/>
        </authorList>
    </citation>
    <scope>NUCLEOTIDE SEQUENCE [LARGE SCALE GENOMIC DNA]</scope>
    <source>
        <strain evidence="1 2">SID14438</strain>
    </source>
</reference>
<gene>
    <name evidence="1" type="ORF">G3I39_34375</name>
</gene>
<dbReference type="InterPro" id="IPR016193">
    <property type="entry name" value="Cytidine_deaminase-like"/>
</dbReference>
<organism evidence="1 2">
    <name type="scientific">Streptomyces microflavus</name>
    <name type="common">Streptomyces lipmanii</name>
    <dbReference type="NCBI Taxonomy" id="1919"/>
    <lineage>
        <taxon>Bacteria</taxon>
        <taxon>Bacillati</taxon>
        <taxon>Actinomycetota</taxon>
        <taxon>Actinomycetes</taxon>
        <taxon>Kitasatosporales</taxon>
        <taxon>Streptomycetaceae</taxon>
        <taxon>Streptomyces</taxon>
    </lineage>
</organism>